<feature type="chain" id="PRO_5035862511" description="Secreted protein" evidence="1">
    <location>
        <begin position="35"/>
        <end position="66"/>
    </location>
</feature>
<dbReference type="EMBL" id="CM026426">
    <property type="protein sequence ID" value="KAG0573561.1"/>
    <property type="molecule type" value="Genomic_DNA"/>
</dbReference>
<keyword evidence="1" id="KW-0732">Signal</keyword>
<name>A0A8T0HRZ7_CERPU</name>
<dbReference type="Proteomes" id="UP000822688">
    <property type="component" value="Chromosome V"/>
</dbReference>
<reference evidence="2" key="1">
    <citation type="submission" date="2020-06" db="EMBL/GenBank/DDBJ databases">
        <title>WGS assembly of Ceratodon purpureus strain R40.</title>
        <authorList>
            <person name="Carey S.B."/>
            <person name="Jenkins J."/>
            <person name="Shu S."/>
            <person name="Lovell J.T."/>
            <person name="Sreedasyam A."/>
            <person name="Maumus F."/>
            <person name="Tiley G.P."/>
            <person name="Fernandez-Pozo N."/>
            <person name="Barry K."/>
            <person name="Chen C."/>
            <person name="Wang M."/>
            <person name="Lipzen A."/>
            <person name="Daum C."/>
            <person name="Saski C.A."/>
            <person name="Payton A.C."/>
            <person name="Mcbreen J.C."/>
            <person name="Conrad R.E."/>
            <person name="Kollar L.M."/>
            <person name="Olsson S."/>
            <person name="Huttunen S."/>
            <person name="Landis J.B."/>
            <person name="Wickett N.J."/>
            <person name="Johnson M.G."/>
            <person name="Rensing S.A."/>
            <person name="Grimwood J."/>
            <person name="Schmutz J."/>
            <person name="Mcdaniel S.F."/>
        </authorList>
    </citation>
    <scope>NUCLEOTIDE SEQUENCE</scope>
    <source>
        <strain evidence="2">R40</strain>
    </source>
</reference>
<organism evidence="2 3">
    <name type="scientific">Ceratodon purpureus</name>
    <name type="common">Fire moss</name>
    <name type="synonym">Dicranum purpureum</name>
    <dbReference type="NCBI Taxonomy" id="3225"/>
    <lineage>
        <taxon>Eukaryota</taxon>
        <taxon>Viridiplantae</taxon>
        <taxon>Streptophyta</taxon>
        <taxon>Embryophyta</taxon>
        <taxon>Bryophyta</taxon>
        <taxon>Bryophytina</taxon>
        <taxon>Bryopsida</taxon>
        <taxon>Dicranidae</taxon>
        <taxon>Pseudoditrichales</taxon>
        <taxon>Ditrichaceae</taxon>
        <taxon>Ceratodon</taxon>
    </lineage>
</organism>
<comment type="caution">
    <text evidence="2">The sequence shown here is derived from an EMBL/GenBank/DDBJ whole genome shotgun (WGS) entry which is preliminary data.</text>
</comment>
<evidence type="ECO:0008006" key="4">
    <source>
        <dbReference type="Google" id="ProtNLM"/>
    </source>
</evidence>
<accession>A0A8T0HRZ7</accession>
<evidence type="ECO:0000313" key="2">
    <source>
        <dbReference type="EMBL" id="KAG0573561.1"/>
    </source>
</evidence>
<protein>
    <recommendedName>
        <fullName evidence="4">Secreted protein</fullName>
    </recommendedName>
</protein>
<dbReference type="AlphaFoldDB" id="A0A8T0HRZ7"/>
<evidence type="ECO:0000256" key="1">
    <source>
        <dbReference type="SAM" id="SignalP"/>
    </source>
</evidence>
<keyword evidence="3" id="KW-1185">Reference proteome</keyword>
<feature type="signal peptide" evidence="1">
    <location>
        <begin position="1"/>
        <end position="34"/>
    </location>
</feature>
<sequence>MGICYALHLVLRKLLTRFLELSVCHFLLLRGCGCVSHFRGVHHVAGSLQLHGGSVVAAILLDHLAL</sequence>
<gene>
    <name evidence="2" type="ORF">KC19_VG188500</name>
</gene>
<proteinExistence type="predicted"/>
<evidence type="ECO:0000313" key="3">
    <source>
        <dbReference type="Proteomes" id="UP000822688"/>
    </source>
</evidence>